<evidence type="ECO:0000313" key="3">
    <source>
        <dbReference type="Proteomes" id="UP000748308"/>
    </source>
</evidence>
<dbReference type="InterPro" id="IPR038740">
    <property type="entry name" value="BioF2-like_GNAT_dom"/>
</dbReference>
<evidence type="ECO:0000259" key="1">
    <source>
        <dbReference type="Pfam" id="PF13480"/>
    </source>
</evidence>
<dbReference type="EMBL" id="VGIY01000252">
    <property type="protein sequence ID" value="MBM3318062.1"/>
    <property type="molecule type" value="Genomic_DNA"/>
</dbReference>
<accession>A0A938BR93</accession>
<proteinExistence type="predicted"/>
<dbReference type="Proteomes" id="UP000748308">
    <property type="component" value="Unassembled WGS sequence"/>
</dbReference>
<evidence type="ECO:0000313" key="2">
    <source>
        <dbReference type="EMBL" id="MBM3318062.1"/>
    </source>
</evidence>
<gene>
    <name evidence="2" type="ORF">FJY75_09450</name>
</gene>
<sequence length="269" mass="30582">MWRIEITGDPAACRALWEEAFPRRLAVDLWETRACFHEHFRRPLRFVGARDELGLRGLLPLSWIEEAGAYGCFPGETWMGRTWLEQNRILARDPGVLEALLAACPGPYHLRYLLPDGIAGLPEASIDETGYLFHPEPFGFEMENYYAAFSHRTAKRLRREVAALSARLTLRRDDPADFDALVALNLSRFGERSYFADERFTRGFRDLLTLAQERGWLRMTALLDRDEPVAVDLGCVYQGVYTLLAGGTHGDYPGIAKVINLHHLERACA</sequence>
<protein>
    <submittedName>
        <fullName evidence="2">GNAT family N-acetyltransferase</fullName>
    </submittedName>
</protein>
<reference evidence="2" key="1">
    <citation type="submission" date="2019-03" db="EMBL/GenBank/DDBJ databases">
        <title>Lake Tanganyika Metagenome-Assembled Genomes (MAGs).</title>
        <authorList>
            <person name="Tran P."/>
        </authorList>
    </citation>
    <scope>NUCLEOTIDE SEQUENCE</scope>
    <source>
        <strain evidence="2">M_DeepCast_400m_m2_100</strain>
    </source>
</reference>
<dbReference type="Pfam" id="PF13480">
    <property type="entry name" value="Acetyltransf_6"/>
    <property type="match status" value="1"/>
</dbReference>
<feature type="domain" description="BioF2-like acetyltransferase" evidence="1">
    <location>
        <begin position="153"/>
        <end position="269"/>
    </location>
</feature>
<dbReference type="InterPro" id="IPR016181">
    <property type="entry name" value="Acyl_CoA_acyltransferase"/>
</dbReference>
<organism evidence="2 3">
    <name type="scientific">Eiseniibacteriota bacterium</name>
    <dbReference type="NCBI Taxonomy" id="2212470"/>
    <lineage>
        <taxon>Bacteria</taxon>
        <taxon>Candidatus Eiseniibacteriota</taxon>
    </lineage>
</organism>
<comment type="caution">
    <text evidence="2">The sequence shown here is derived from an EMBL/GenBank/DDBJ whole genome shotgun (WGS) entry which is preliminary data.</text>
</comment>
<dbReference type="SUPFAM" id="SSF55729">
    <property type="entry name" value="Acyl-CoA N-acyltransferases (Nat)"/>
    <property type="match status" value="1"/>
</dbReference>
<feature type="non-terminal residue" evidence="2">
    <location>
        <position position="269"/>
    </location>
</feature>
<name>A0A938BR93_UNCEI</name>
<dbReference type="AlphaFoldDB" id="A0A938BR93"/>